<dbReference type="RefSeq" id="WP_159453532.1">
    <property type="nucleotide sequence ID" value="NZ_BDQG01000001.1"/>
</dbReference>
<evidence type="ECO:0000313" key="1">
    <source>
        <dbReference type="EMBL" id="GAW67908.1"/>
    </source>
</evidence>
<reference evidence="2" key="1">
    <citation type="submission" date="2017-05" db="EMBL/GenBank/DDBJ databases">
        <title>Draft genome sequence of Geobacter pelophilus, a iron(III)-reducing bacteria.</title>
        <authorList>
            <person name="Aoyagi T."/>
            <person name="Koike H."/>
            <person name="Morita T."/>
            <person name="Sato Y."/>
            <person name="Habe H."/>
            <person name="Hori T."/>
        </authorList>
    </citation>
    <scope>NUCLEOTIDE SEQUENCE [LARGE SCALE GENOMIC DNA]</scope>
    <source>
        <strain evidence="2">Drf2</strain>
    </source>
</reference>
<dbReference type="EMBL" id="BDQG01000001">
    <property type="protein sequence ID" value="GAW67908.1"/>
    <property type="molecule type" value="Genomic_DNA"/>
</dbReference>
<dbReference type="Gene3D" id="3.40.1260.10">
    <property type="entry name" value="DsrEFH-like"/>
    <property type="match status" value="1"/>
</dbReference>
<protein>
    <submittedName>
        <fullName evidence="1">DsrE family protein</fullName>
    </submittedName>
</protein>
<dbReference type="PANTHER" id="PTHR37691">
    <property type="entry name" value="BLR3518 PROTEIN"/>
    <property type="match status" value="1"/>
</dbReference>
<dbReference type="PANTHER" id="PTHR37691:SF1">
    <property type="entry name" value="BLR3518 PROTEIN"/>
    <property type="match status" value="1"/>
</dbReference>
<dbReference type="InterPro" id="IPR003787">
    <property type="entry name" value="Sulphur_relay_DsrE/F-like"/>
</dbReference>
<dbReference type="Proteomes" id="UP000194153">
    <property type="component" value="Unassembled WGS sequence"/>
</dbReference>
<dbReference type="InterPro" id="IPR027396">
    <property type="entry name" value="DsrEFH-like"/>
</dbReference>
<accession>A0ABQ0MLG5</accession>
<proteinExistence type="predicted"/>
<dbReference type="SUPFAM" id="SSF75169">
    <property type="entry name" value="DsrEFH-like"/>
    <property type="match status" value="1"/>
</dbReference>
<organism evidence="1 2">
    <name type="scientific">Geoanaerobacter pelophilus</name>
    <dbReference type="NCBI Taxonomy" id="60036"/>
    <lineage>
        <taxon>Bacteria</taxon>
        <taxon>Pseudomonadati</taxon>
        <taxon>Thermodesulfobacteriota</taxon>
        <taxon>Desulfuromonadia</taxon>
        <taxon>Geobacterales</taxon>
        <taxon>Geobacteraceae</taxon>
        <taxon>Geoanaerobacter</taxon>
    </lineage>
</organism>
<comment type="caution">
    <text evidence="1">The sequence shown here is derived from an EMBL/GenBank/DDBJ whole genome shotgun (WGS) entry which is preliminary data.</text>
</comment>
<keyword evidence="2" id="KW-1185">Reference proteome</keyword>
<dbReference type="Pfam" id="PF02635">
    <property type="entry name" value="DsrE"/>
    <property type="match status" value="1"/>
</dbReference>
<evidence type="ECO:0000313" key="2">
    <source>
        <dbReference type="Proteomes" id="UP000194153"/>
    </source>
</evidence>
<gene>
    <name evidence="1" type="ORF">GPEL0_01f4000</name>
</gene>
<sequence>MNLQRLLAVIIAVLVCTGSLYAVQKPDDREALAGLTSAKVIFDVRVPDLDKLNFNLNLFKETYEGMVAQGVKPQMIIVFRGPGVRLLTNTALDDEAKDLIRDLKKLGVRFEACALAMRVFKADPEKLFPEVKLVANVINSLIGYQNKGYAMITIN</sequence>
<name>A0ABQ0MLG5_9BACT</name>